<dbReference type="GO" id="GO:0016779">
    <property type="term" value="F:nucleotidyltransferase activity"/>
    <property type="evidence" value="ECO:0007669"/>
    <property type="project" value="UniProtKB-KW"/>
</dbReference>
<proteinExistence type="predicted"/>
<accession>A0A4R4F9P0</accession>
<evidence type="ECO:0000259" key="1">
    <source>
        <dbReference type="Pfam" id="PF04991"/>
    </source>
</evidence>
<keyword evidence="3" id="KW-1185">Reference proteome</keyword>
<name>A0A4R4F9P0_9FIRM</name>
<evidence type="ECO:0000313" key="2">
    <source>
        <dbReference type="EMBL" id="TDA20245.1"/>
    </source>
</evidence>
<dbReference type="InterPro" id="IPR052942">
    <property type="entry name" value="LPS_cholinephosphotransferase"/>
</dbReference>
<reference evidence="2 3" key="1">
    <citation type="journal article" date="2016" name="Nat. Microbiol.">
        <title>The Mouse Intestinal Bacterial Collection (miBC) provides host-specific insight into cultured diversity and functional potential of the gut microbiota.</title>
        <authorList>
            <person name="Lagkouvardos I."/>
            <person name="Pukall R."/>
            <person name="Abt B."/>
            <person name="Foesel B.U."/>
            <person name="Meier-Kolthoff J.P."/>
            <person name="Kumar N."/>
            <person name="Bresciani A."/>
            <person name="Martinez I."/>
            <person name="Just S."/>
            <person name="Ziegler C."/>
            <person name="Brugiroux S."/>
            <person name="Garzetti D."/>
            <person name="Wenning M."/>
            <person name="Bui T.P."/>
            <person name="Wang J."/>
            <person name="Hugenholtz F."/>
            <person name="Plugge C.M."/>
            <person name="Peterson D.A."/>
            <person name="Hornef M.W."/>
            <person name="Baines J.F."/>
            <person name="Smidt H."/>
            <person name="Walter J."/>
            <person name="Kristiansen K."/>
            <person name="Nielsen H.B."/>
            <person name="Haller D."/>
            <person name="Overmann J."/>
            <person name="Stecher B."/>
            <person name="Clavel T."/>
        </authorList>
    </citation>
    <scope>NUCLEOTIDE SEQUENCE [LARGE SCALE GENOMIC DNA]</scope>
    <source>
        <strain evidence="2 3">DSM 28560</strain>
    </source>
</reference>
<organism evidence="2 3">
    <name type="scientific">Extibacter muris</name>
    <dbReference type="NCBI Taxonomy" id="1796622"/>
    <lineage>
        <taxon>Bacteria</taxon>
        <taxon>Bacillati</taxon>
        <taxon>Bacillota</taxon>
        <taxon>Clostridia</taxon>
        <taxon>Lachnospirales</taxon>
        <taxon>Lachnospiraceae</taxon>
        <taxon>Extibacter</taxon>
    </lineage>
</organism>
<dbReference type="GO" id="GO:0009100">
    <property type="term" value="P:glycoprotein metabolic process"/>
    <property type="evidence" value="ECO:0007669"/>
    <property type="project" value="UniProtKB-ARBA"/>
</dbReference>
<protein>
    <submittedName>
        <fullName evidence="2">2-C-methyl-D-erythritol 4-phosphate cytidylyltransferase</fullName>
    </submittedName>
</protein>
<dbReference type="InterPro" id="IPR007074">
    <property type="entry name" value="LicD/FKTN/FKRP_NTP_transf"/>
</dbReference>
<dbReference type="PANTHER" id="PTHR43404:SF2">
    <property type="entry name" value="LIPOPOLYSACCHARIDE CHOLINEPHOSPHOTRANSFERASE LICD"/>
    <property type="match status" value="1"/>
</dbReference>
<feature type="domain" description="LicD/FKTN/FKRP nucleotidyltransferase" evidence="1">
    <location>
        <begin position="26"/>
        <end position="249"/>
    </location>
</feature>
<comment type="caution">
    <text evidence="2">The sequence shown here is derived from an EMBL/GenBank/DDBJ whole genome shotgun (WGS) entry which is preliminary data.</text>
</comment>
<dbReference type="PANTHER" id="PTHR43404">
    <property type="entry name" value="LIPOPOLYSACCHARIDE CHOLINEPHOSPHOTRANSFERASE LICD"/>
    <property type="match status" value="1"/>
</dbReference>
<dbReference type="RefSeq" id="WP_132281090.1">
    <property type="nucleotide sequence ID" value="NZ_JAOBST010000040.1"/>
</dbReference>
<evidence type="ECO:0000313" key="3">
    <source>
        <dbReference type="Proteomes" id="UP000295710"/>
    </source>
</evidence>
<dbReference type="Pfam" id="PF04991">
    <property type="entry name" value="LicD"/>
    <property type="match status" value="1"/>
</dbReference>
<gene>
    <name evidence="2" type="ORF">E1963_18035</name>
</gene>
<dbReference type="Proteomes" id="UP000295710">
    <property type="component" value="Unassembled WGS sequence"/>
</dbReference>
<dbReference type="AlphaFoldDB" id="A0A4R4F9P0"/>
<dbReference type="EMBL" id="SMMX01000026">
    <property type="protein sequence ID" value="TDA20245.1"/>
    <property type="molecule type" value="Genomic_DNA"/>
</dbReference>
<keyword evidence="2" id="KW-0808">Transferase</keyword>
<keyword evidence="2" id="KW-0548">Nucleotidyltransferase</keyword>
<sequence length="287" mass="34153">MEYSKEEIRKIQKKSLEMALYFKKICEENNLLFYFCGGCCIGTVRHKGFIPWDDDVDVFMPRRDYEILKRIWKIKADTSRYTLENSDEFHIDYNLFLNIRDNSTTFIRPYQQELDINHGLILDVLPLDGCPSNKFKRKLQMLWAMIYSLYRSQMVPANHGRFMEAAGKTALALIPSKKMRYKIWRFAEKKMTKYDIKDCRYVTELCAGPHYMKNQYPKEAFDAAVYKEFEGHMMPIPQGYDEYLRIAFGDYMKLPPKEKQVAHHDVIKCDLETGYTQYKGKLYCVNR</sequence>